<keyword evidence="2" id="KW-1185">Reference proteome</keyword>
<dbReference type="AlphaFoldDB" id="A0A4C1SFV2"/>
<organism evidence="1 2">
    <name type="scientific">Eumeta variegata</name>
    <name type="common">Bagworm moth</name>
    <name type="synonym">Eumeta japonica</name>
    <dbReference type="NCBI Taxonomy" id="151549"/>
    <lineage>
        <taxon>Eukaryota</taxon>
        <taxon>Metazoa</taxon>
        <taxon>Ecdysozoa</taxon>
        <taxon>Arthropoda</taxon>
        <taxon>Hexapoda</taxon>
        <taxon>Insecta</taxon>
        <taxon>Pterygota</taxon>
        <taxon>Neoptera</taxon>
        <taxon>Endopterygota</taxon>
        <taxon>Lepidoptera</taxon>
        <taxon>Glossata</taxon>
        <taxon>Ditrysia</taxon>
        <taxon>Tineoidea</taxon>
        <taxon>Psychidae</taxon>
        <taxon>Oiketicinae</taxon>
        <taxon>Eumeta</taxon>
    </lineage>
</organism>
<evidence type="ECO:0000313" key="1">
    <source>
        <dbReference type="EMBL" id="GBP01002.1"/>
    </source>
</evidence>
<sequence length="92" mass="9581">MLAVAINKAHTNNAKACTSGGASPHGALPAPPALRSPMCNGYNTWYYLQQTTKALLANAFVTAAGAHSTAMFTRDPPFGRGTCSLTMRTPLG</sequence>
<gene>
    <name evidence="1" type="ORF">EVAR_66737_1</name>
</gene>
<name>A0A4C1SFV2_EUMVA</name>
<reference evidence="1 2" key="1">
    <citation type="journal article" date="2019" name="Commun. Biol.">
        <title>The bagworm genome reveals a unique fibroin gene that provides high tensile strength.</title>
        <authorList>
            <person name="Kono N."/>
            <person name="Nakamura H."/>
            <person name="Ohtoshi R."/>
            <person name="Tomita M."/>
            <person name="Numata K."/>
            <person name="Arakawa K."/>
        </authorList>
    </citation>
    <scope>NUCLEOTIDE SEQUENCE [LARGE SCALE GENOMIC DNA]</scope>
</reference>
<proteinExistence type="predicted"/>
<dbReference type="Proteomes" id="UP000299102">
    <property type="component" value="Unassembled WGS sequence"/>
</dbReference>
<protein>
    <submittedName>
        <fullName evidence="1">Uncharacterized protein</fullName>
    </submittedName>
</protein>
<evidence type="ECO:0000313" key="2">
    <source>
        <dbReference type="Proteomes" id="UP000299102"/>
    </source>
</evidence>
<accession>A0A4C1SFV2</accession>
<dbReference type="EMBL" id="BGZK01003408">
    <property type="protein sequence ID" value="GBP01002.1"/>
    <property type="molecule type" value="Genomic_DNA"/>
</dbReference>
<comment type="caution">
    <text evidence="1">The sequence shown here is derived from an EMBL/GenBank/DDBJ whole genome shotgun (WGS) entry which is preliminary data.</text>
</comment>